<keyword evidence="4" id="KW-1185">Reference proteome</keyword>
<protein>
    <submittedName>
        <fullName evidence="3">Uncharacterized protein</fullName>
    </submittedName>
</protein>
<dbReference type="Proteomes" id="UP000629371">
    <property type="component" value="Unassembled WGS sequence"/>
</dbReference>
<reference evidence="3 4" key="1">
    <citation type="submission" date="2021-01" db="EMBL/GenBank/DDBJ databases">
        <title>WGS of actinomycetes isolated from Thailand.</title>
        <authorList>
            <person name="Thawai C."/>
        </authorList>
    </citation>
    <scope>NUCLEOTIDE SEQUENCE [LARGE SCALE GENOMIC DNA]</scope>
    <source>
        <strain evidence="3 4">CH9-7</strain>
    </source>
</reference>
<sequence length="108" mass="11408">MSPARSRAERDAITVEIMFALVSGGFLGAAGFLVLGSPVLWAGLPGAWKGPWLTVSAVVGGVLFAVRVVRVLRVLRRPYVASGGRPSVRDVVWRPGQPSQPGRTSPDS</sequence>
<comment type="caution">
    <text evidence="3">The sequence shown here is derived from an EMBL/GenBank/DDBJ whole genome shotgun (WGS) entry which is preliminary data.</text>
</comment>
<evidence type="ECO:0000256" key="1">
    <source>
        <dbReference type="SAM" id="MobiDB-lite"/>
    </source>
</evidence>
<accession>A0ABS1MNV7</accession>
<feature type="compositionally biased region" description="Polar residues" evidence="1">
    <location>
        <begin position="97"/>
        <end position="108"/>
    </location>
</feature>
<keyword evidence="2" id="KW-0812">Transmembrane</keyword>
<gene>
    <name evidence="3" type="ORF">JK360_08455</name>
</gene>
<proteinExistence type="predicted"/>
<evidence type="ECO:0000313" key="3">
    <source>
        <dbReference type="EMBL" id="MBL1089429.1"/>
    </source>
</evidence>
<feature type="transmembrane region" description="Helical" evidence="2">
    <location>
        <begin position="50"/>
        <end position="69"/>
    </location>
</feature>
<keyword evidence="2" id="KW-1133">Transmembrane helix</keyword>
<dbReference type="InterPro" id="IPR046295">
    <property type="entry name" value="DUF6332"/>
</dbReference>
<evidence type="ECO:0000313" key="4">
    <source>
        <dbReference type="Proteomes" id="UP000629371"/>
    </source>
</evidence>
<name>A0ABS1MNV7_9ACTN</name>
<dbReference type="Pfam" id="PF19857">
    <property type="entry name" value="DUF6332"/>
    <property type="match status" value="1"/>
</dbReference>
<evidence type="ECO:0000256" key="2">
    <source>
        <dbReference type="SAM" id="Phobius"/>
    </source>
</evidence>
<keyword evidence="2" id="KW-0472">Membrane</keyword>
<feature type="transmembrane region" description="Helical" evidence="2">
    <location>
        <begin position="12"/>
        <end position="35"/>
    </location>
</feature>
<dbReference type="EMBL" id="JAERRI010000004">
    <property type="protein sequence ID" value="MBL1089429.1"/>
    <property type="molecule type" value="Genomic_DNA"/>
</dbReference>
<feature type="region of interest" description="Disordered" evidence="1">
    <location>
        <begin position="82"/>
        <end position="108"/>
    </location>
</feature>
<dbReference type="RefSeq" id="WP_201802394.1">
    <property type="nucleotide sequence ID" value="NZ_JAERRI010000004.1"/>
</dbReference>
<organism evidence="3 4">
    <name type="scientific">Streptomyces siderophoricus</name>
    <dbReference type="NCBI Taxonomy" id="2802281"/>
    <lineage>
        <taxon>Bacteria</taxon>
        <taxon>Bacillati</taxon>
        <taxon>Actinomycetota</taxon>
        <taxon>Actinomycetes</taxon>
        <taxon>Kitasatosporales</taxon>
        <taxon>Streptomycetaceae</taxon>
        <taxon>Streptomyces</taxon>
    </lineage>
</organism>